<feature type="domain" description="DUF7950" evidence="2">
    <location>
        <begin position="122"/>
        <end position="249"/>
    </location>
</feature>
<reference evidence="3" key="1">
    <citation type="submission" date="2020-08" db="EMBL/GenBank/DDBJ databases">
        <title>Plant Genome Project.</title>
        <authorList>
            <person name="Zhang R.-G."/>
        </authorList>
    </citation>
    <scope>NUCLEOTIDE SEQUENCE</scope>
    <source>
        <strain evidence="3">WSP0</strain>
        <tissue evidence="3">Leaf</tissue>
    </source>
</reference>
<dbReference type="PANTHER" id="PTHR33595:SF4">
    <property type="entry name" value="EMB|CAB62340.1"/>
    <property type="match status" value="1"/>
</dbReference>
<dbReference type="Pfam" id="PF25821">
    <property type="entry name" value="DUF7950"/>
    <property type="match status" value="1"/>
</dbReference>
<evidence type="ECO:0000313" key="3">
    <source>
        <dbReference type="EMBL" id="KAG5534750.1"/>
    </source>
</evidence>
<dbReference type="EMBL" id="JACTNZ010000008">
    <property type="protein sequence ID" value="KAG5534750.1"/>
    <property type="molecule type" value="Genomic_DNA"/>
</dbReference>
<gene>
    <name evidence="3" type="ORF">RHGRI_022760</name>
</gene>
<dbReference type="InterPro" id="IPR057710">
    <property type="entry name" value="DUF7950"/>
</dbReference>
<protein>
    <recommendedName>
        <fullName evidence="2">DUF7950 domain-containing protein</fullName>
    </recommendedName>
</protein>
<keyword evidence="4" id="KW-1185">Reference proteome</keyword>
<sequence length="304" mass="34013">MGGNKGKGKYSTARSGGGVLDKSTIDRIMLRFRPIAPKPAGNGSSSGEATPECDNNKNILTNKRTKRKYVRVRKNNRPRKKKKTPSPEGGEAENARHKSFETLQLLPERSGGEELLLWSNVIESRVTVEGVTETCAADGDGLGSTDEDRLRNLEADACPGFMSDGSDTVRWVNEAYKKMVTSAEENDGIHGFWKKEFRVCLVMKVKFPCKCLHPAFGCRVRVDYTWRDRKLSRTVPGDVWRMECGMEQWSYSLPLPSRPKPTKLGFKCGSKHAGLKESGAFNVHRNKRALTSQEHAAIQILRRL</sequence>
<dbReference type="Proteomes" id="UP000823749">
    <property type="component" value="Chromosome 8"/>
</dbReference>
<evidence type="ECO:0000313" key="4">
    <source>
        <dbReference type="Proteomes" id="UP000823749"/>
    </source>
</evidence>
<feature type="compositionally biased region" description="Basic residues" evidence="1">
    <location>
        <begin position="63"/>
        <end position="84"/>
    </location>
</feature>
<feature type="region of interest" description="Disordered" evidence="1">
    <location>
        <begin position="1"/>
        <end position="97"/>
    </location>
</feature>
<accession>A0AAV6J6F9</accession>
<name>A0AAV6J6F9_9ERIC</name>
<evidence type="ECO:0000259" key="2">
    <source>
        <dbReference type="Pfam" id="PF25821"/>
    </source>
</evidence>
<dbReference type="PANTHER" id="PTHR33595">
    <property type="entry name" value="VON WILLEBRAND FACTOR A DOMAIN PROTEIN"/>
    <property type="match status" value="1"/>
</dbReference>
<organism evidence="3 4">
    <name type="scientific">Rhododendron griersonianum</name>
    <dbReference type="NCBI Taxonomy" id="479676"/>
    <lineage>
        <taxon>Eukaryota</taxon>
        <taxon>Viridiplantae</taxon>
        <taxon>Streptophyta</taxon>
        <taxon>Embryophyta</taxon>
        <taxon>Tracheophyta</taxon>
        <taxon>Spermatophyta</taxon>
        <taxon>Magnoliopsida</taxon>
        <taxon>eudicotyledons</taxon>
        <taxon>Gunneridae</taxon>
        <taxon>Pentapetalae</taxon>
        <taxon>asterids</taxon>
        <taxon>Ericales</taxon>
        <taxon>Ericaceae</taxon>
        <taxon>Ericoideae</taxon>
        <taxon>Rhodoreae</taxon>
        <taxon>Rhododendron</taxon>
    </lineage>
</organism>
<comment type="caution">
    <text evidence="3">The sequence shown here is derived from an EMBL/GenBank/DDBJ whole genome shotgun (WGS) entry which is preliminary data.</text>
</comment>
<dbReference type="AlphaFoldDB" id="A0AAV6J6F9"/>
<evidence type="ECO:0000256" key="1">
    <source>
        <dbReference type="SAM" id="MobiDB-lite"/>
    </source>
</evidence>
<proteinExistence type="predicted"/>